<reference evidence="2" key="1">
    <citation type="journal article" date="2020" name="Int. J. Syst. Evol. Microbiol.">
        <title>Alteromonas alba sp. nov., a marine bacterium isolated from the seawater of the West Pacific Ocean.</title>
        <authorList>
            <person name="Sun C."/>
            <person name="Wu Y.-H."/>
            <person name="Xamxidin M."/>
            <person name="Cheng H."/>
            <person name="Xu X.-W."/>
        </authorList>
    </citation>
    <scope>NUCLEOTIDE SEQUENCE [LARGE SCALE GENOMIC DNA]</scope>
    <source>
        <strain evidence="2">190</strain>
    </source>
</reference>
<gene>
    <name evidence="1" type="ORF">C6Y40_08625</name>
</gene>
<keyword evidence="2" id="KW-1185">Reference proteome</keyword>
<comment type="caution">
    <text evidence="1">The sequence shown here is derived from an EMBL/GenBank/DDBJ whole genome shotgun (WGS) entry which is preliminary data.</text>
</comment>
<proteinExistence type="predicted"/>
<name>A0A2S9VC20_9ALTE</name>
<dbReference type="AlphaFoldDB" id="A0A2S9VC20"/>
<protein>
    <submittedName>
        <fullName evidence="1">Uncharacterized protein</fullName>
    </submittedName>
</protein>
<dbReference type="EMBL" id="PVNP01000076">
    <property type="protein sequence ID" value="PRO73992.1"/>
    <property type="molecule type" value="Genomic_DNA"/>
</dbReference>
<dbReference type="Proteomes" id="UP000238949">
    <property type="component" value="Unassembled WGS sequence"/>
</dbReference>
<organism evidence="1 2">
    <name type="scientific">Alteromonas alba</name>
    <dbReference type="NCBI Taxonomy" id="2079529"/>
    <lineage>
        <taxon>Bacteria</taxon>
        <taxon>Pseudomonadati</taxon>
        <taxon>Pseudomonadota</taxon>
        <taxon>Gammaproteobacteria</taxon>
        <taxon>Alteromonadales</taxon>
        <taxon>Alteromonadaceae</taxon>
        <taxon>Alteromonas/Salinimonas group</taxon>
        <taxon>Alteromonas</taxon>
    </lineage>
</organism>
<accession>A0A2S9VC20</accession>
<sequence length="65" mass="7017">MPSAPRQKAESSITINFAITEPQKKQEVLTYKSKDSALGIRQKAEASIIIKFAITVTPTLIAVSG</sequence>
<evidence type="ECO:0000313" key="1">
    <source>
        <dbReference type="EMBL" id="PRO73992.1"/>
    </source>
</evidence>
<evidence type="ECO:0000313" key="2">
    <source>
        <dbReference type="Proteomes" id="UP000238949"/>
    </source>
</evidence>